<dbReference type="InterPro" id="IPR001315">
    <property type="entry name" value="CARD"/>
</dbReference>
<protein>
    <recommendedName>
        <fullName evidence="11">Apoptosis-associated speck-like protein containing a CARD</fullName>
    </recommendedName>
</protein>
<keyword evidence="3" id="KW-0399">Innate immunity</keyword>
<keyword evidence="10" id="KW-1185">Reference proteome</keyword>
<evidence type="ECO:0000256" key="5">
    <source>
        <dbReference type="ARBA" id="ARBA00023198"/>
    </source>
</evidence>
<dbReference type="CDD" id="cd08321">
    <property type="entry name" value="Pyrin_ASC-like"/>
    <property type="match status" value="1"/>
</dbReference>
<dbReference type="AlphaFoldDB" id="A0A8C6XI08"/>
<dbReference type="GeneTree" id="ENSGT00940000161873"/>
<evidence type="ECO:0000256" key="1">
    <source>
        <dbReference type="ARBA" id="ARBA00004110"/>
    </source>
</evidence>
<evidence type="ECO:0000259" key="8">
    <source>
        <dbReference type="PROSITE" id="PS50824"/>
    </source>
</evidence>
<dbReference type="GO" id="GO:0045087">
    <property type="term" value="P:innate immune response"/>
    <property type="evidence" value="ECO:0007669"/>
    <property type="project" value="UniProtKB-KW"/>
</dbReference>
<dbReference type="OMA" id="EVMINVY"/>
<keyword evidence="2" id="KW-0963">Cytoplasm</keyword>
<dbReference type="Pfam" id="PF00619">
    <property type="entry name" value="CARD"/>
    <property type="match status" value="1"/>
</dbReference>
<evidence type="ECO:0000259" key="7">
    <source>
        <dbReference type="PROSITE" id="PS50209"/>
    </source>
</evidence>
<dbReference type="InterPro" id="IPR004020">
    <property type="entry name" value="DAPIN"/>
</dbReference>
<keyword evidence="5" id="KW-0395">Inflammatory response</keyword>
<reference evidence="9" key="1">
    <citation type="submission" date="2025-08" db="UniProtKB">
        <authorList>
            <consortium name="Ensembl"/>
        </authorList>
    </citation>
    <scope>IDENTIFICATION</scope>
</reference>
<feature type="domain" description="CARD" evidence="7">
    <location>
        <begin position="114"/>
        <end position="202"/>
    </location>
</feature>
<evidence type="ECO:0000256" key="6">
    <source>
        <dbReference type="ARBA" id="ARBA00023233"/>
    </source>
</evidence>
<dbReference type="InterPro" id="IPR011029">
    <property type="entry name" value="DEATH-like_dom_sf"/>
</dbReference>
<sequence>MAKSVRCCLAEALENLTDTELESFKANLNEFPVREGFSNIPRGALQKAGALKLSDLLVSYYCQDYAVEVAARVLSDSNCRPQAQKLLRDTGKDASNPVQQPVPQLSTRSGQAEIQAPGMHFIERHREALIQRTTTVEEILDHLHGIVLSEQQYQNIMIAGTSQDKMRELFKLLPGWDRRCKDLLYEVLREKRRFLIEDLERQ</sequence>
<comment type="subcellular location">
    <subcellularLocation>
        <location evidence="1">Inflammasome</location>
    </subcellularLocation>
</comment>
<keyword evidence="4" id="KW-0391">Immunity</keyword>
<evidence type="ECO:0000313" key="10">
    <source>
        <dbReference type="Proteomes" id="UP000694559"/>
    </source>
</evidence>
<dbReference type="PROSITE" id="PS50209">
    <property type="entry name" value="CARD"/>
    <property type="match status" value="1"/>
</dbReference>
<dbReference type="PROSITE" id="PS50824">
    <property type="entry name" value="DAPIN"/>
    <property type="match status" value="1"/>
</dbReference>
<evidence type="ECO:0000256" key="2">
    <source>
        <dbReference type="ARBA" id="ARBA00022490"/>
    </source>
</evidence>
<dbReference type="InterPro" id="IPR051249">
    <property type="entry name" value="NLRP_Inflammasome"/>
</dbReference>
<dbReference type="InterPro" id="IPR033516">
    <property type="entry name" value="CARD8/ASC/NALP1_CARD"/>
</dbReference>
<dbReference type="Ensembl" id="ENSNNAT00000014980.1">
    <property type="protein sequence ID" value="ENSNNAP00000014289.1"/>
    <property type="gene ID" value="ENSNNAG00000009630.1"/>
</dbReference>
<evidence type="ECO:0008006" key="11">
    <source>
        <dbReference type="Google" id="ProtNLM"/>
    </source>
</evidence>
<dbReference type="FunFam" id="1.10.533.10:FF:000013">
    <property type="entry name" value="Apoptosis-associated speck-like protein containing a CARD"/>
    <property type="match status" value="1"/>
</dbReference>
<organism evidence="9 10">
    <name type="scientific">Naja naja</name>
    <name type="common">Indian cobra</name>
    <dbReference type="NCBI Taxonomy" id="35670"/>
    <lineage>
        <taxon>Eukaryota</taxon>
        <taxon>Metazoa</taxon>
        <taxon>Chordata</taxon>
        <taxon>Craniata</taxon>
        <taxon>Vertebrata</taxon>
        <taxon>Euteleostomi</taxon>
        <taxon>Lepidosauria</taxon>
        <taxon>Squamata</taxon>
        <taxon>Bifurcata</taxon>
        <taxon>Unidentata</taxon>
        <taxon>Episquamata</taxon>
        <taxon>Toxicofera</taxon>
        <taxon>Serpentes</taxon>
        <taxon>Colubroidea</taxon>
        <taxon>Elapidae</taxon>
        <taxon>Elapinae</taxon>
        <taxon>Naja</taxon>
    </lineage>
</organism>
<proteinExistence type="predicted"/>
<dbReference type="PANTHER" id="PTHR46985">
    <property type="entry name" value="NACHT, LRR AND PYD DOMAINS-CONTAINING PROTEIN 1"/>
    <property type="match status" value="1"/>
</dbReference>
<dbReference type="OrthoDB" id="10058437at2759"/>
<feature type="domain" description="Pyrin" evidence="8">
    <location>
        <begin position="1"/>
        <end position="93"/>
    </location>
</feature>
<accession>A0A8C6XI08</accession>
<dbReference type="PANTHER" id="PTHR46985:SF2">
    <property type="entry name" value="APOPTOSIS-ASSOCIATED SPECK-LIKE PROTEIN CONTAINING A CARD"/>
    <property type="match status" value="1"/>
</dbReference>
<keyword evidence="6" id="KW-1271">Inflammasome</keyword>
<dbReference type="Gene3D" id="1.10.533.10">
    <property type="entry name" value="Death Domain, Fas"/>
    <property type="match status" value="2"/>
</dbReference>
<dbReference type="GO" id="GO:0042981">
    <property type="term" value="P:regulation of apoptotic process"/>
    <property type="evidence" value="ECO:0007669"/>
    <property type="project" value="InterPro"/>
</dbReference>
<dbReference type="Proteomes" id="UP000694559">
    <property type="component" value="Unplaced"/>
</dbReference>
<evidence type="ECO:0000313" key="9">
    <source>
        <dbReference type="Ensembl" id="ENSNNAP00000014289.1"/>
    </source>
</evidence>
<dbReference type="GO" id="GO:0006954">
    <property type="term" value="P:inflammatory response"/>
    <property type="evidence" value="ECO:0007669"/>
    <property type="project" value="UniProtKB-KW"/>
</dbReference>
<name>A0A8C6XI08_NAJNA</name>
<evidence type="ECO:0000256" key="3">
    <source>
        <dbReference type="ARBA" id="ARBA00022588"/>
    </source>
</evidence>
<reference evidence="9" key="2">
    <citation type="submission" date="2025-09" db="UniProtKB">
        <authorList>
            <consortium name="Ensembl"/>
        </authorList>
    </citation>
    <scope>IDENTIFICATION</scope>
</reference>
<dbReference type="CDD" id="cd08330">
    <property type="entry name" value="CARD_ASC_NALP1"/>
    <property type="match status" value="1"/>
</dbReference>
<evidence type="ECO:0000256" key="4">
    <source>
        <dbReference type="ARBA" id="ARBA00022859"/>
    </source>
</evidence>
<dbReference type="GO" id="GO:0061702">
    <property type="term" value="C:canonical inflammasome complex"/>
    <property type="evidence" value="ECO:0007669"/>
    <property type="project" value="UniProtKB-SubCell"/>
</dbReference>
<dbReference type="SUPFAM" id="SSF47986">
    <property type="entry name" value="DEATH domain"/>
    <property type="match status" value="2"/>
</dbReference>
<dbReference type="SMART" id="SM01289">
    <property type="entry name" value="PYRIN"/>
    <property type="match status" value="1"/>
</dbReference>
<dbReference type="Pfam" id="PF02758">
    <property type="entry name" value="PYRIN"/>
    <property type="match status" value="1"/>
</dbReference>